<name>A0A433DCX6_9FUNG</name>
<sequence length="457" mass="51069">MDVDFTSKLVEVRPRQADGIPCKPFYVPYDILVVGIGAQSITHGVTGIENVHFLKNVKDAVQLKKQIIDNYERASIPGTTPEERRKLLSFVVCGGGPTGVEFAAELLDMINEDLVYFFPKILREEVSVNIIQSRDHILNTFDAGISKYAERKFKRENLNIITNARVNRVDPGMVVYSEKPPGEEPVIKEIPFGLCLWSTGIAMTPFAQLIASHLPEAQKNNRALEVDSRLRLKGIPDGSVYSLGDCSTIENPRLVDHIMDIFIKADKDKSGALSWDEFRDAVKSMVRKFPITETHVNKLQSLFERYDEDHSGTIDMDELRKMLSDIDKKFTSLPATAQVAHQQGKFLGIQLSKLASMPPDQAARCAAATDDDDGALEPFRYKHLGSFAYIGNTAVGEIGPGIRIMGGLWSLYLWRSIYLSEQGGQTMAISWTSGDTLIAQWRHPNRAKQQKLLDSPE</sequence>
<keyword evidence="3" id="KW-0285">Flavoprotein</keyword>
<accession>A0A433DCX6</accession>
<dbReference type="GO" id="GO:0005509">
    <property type="term" value="F:calcium ion binding"/>
    <property type="evidence" value="ECO:0007669"/>
    <property type="project" value="InterPro"/>
</dbReference>
<dbReference type="Proteomes" id="UP000268093">
    <property type="component" value="Unassembled WGS sequence"/>
</dbReference>
<organism evidence="10 11">
    <name type="scientific">Jimgerdemannia flammicorona</name>
    <dbReference type="NCBI Taxonomy" id="994334"/>
    <lineage>
        <taxon>Eukaryota</taxon>
        <taxon>Fungi</taxon>
        <taxon>Fungi incertae sedis</taxon>
        <taxon>Mucoromycota</taxon>
        <taxon>Mucoromycotina</taxon>
        <taxon>Endogonomycetes</taxon>
        <taxon>Endogonales</taxon>
        <taxon>Endogonaceae</taxon>
        <taxon>Jimgerdemannia</taxon>
    </lineage>
</organism>
<comment type="subcellular location">
    <subcellularLocation>
        <location evidence="1">Mitochondrion inner membrane</location>
        <topology evidence="1">Peripheral membrane protein</topology>
        <orientation evidence="1">Intermembrane side</orientation>
    </subcellularLocation>
</comment>
<dbReference type="InterPro" id="IPR045024">
    <property type="entry name" value="NDH-2"/>
</dbReference>
<keyword evidence="4" id="KW-0274">FAD</keyword>
<evidence type="ECO:0000313" key="11">
    <source>
        <dbReference type="Proteomes" id="UP000268093"/>
    </source>
</evidence>
<feature type="domain" description="EF-hand" evidence="9">
    <location>
        <begin position="253"/>
        <end position="288"/>
    </location>
</feature>
<dbReference type="Gene3D" id="1.10.238.10">
    <property type="entry name" value="EF-hand"/>
    <property type="match status" value="1"/>
</dbReference>
<dbReference type="SUPFAM" id="SSF47473">
    <property type="entry name" value="EF-hand"/>
    <property type="match status" value="1"/>
</dbReference>
<comment type="caution">
    <text evidence="10">The sequence shown here is derived from an EMBL/GenBank/DDBJ whole genome shotgun (WGS) entry which is preliminary data.</text>
</comment>
<evidence type="ECO:0000256" key="2">
    <source>
        <dbReference type="ARBA" id="ARBA00005272"/>
    </source>
</evidence>
<dbReference type="Pfam" id="PF22366">
    <property type="entry name" value="NDH2_C"/>
    <property type="match status" value="1"/>
</dbReference>
<dbReference type="EMBL" id="RBNI01003054">
    <property type="protein sequence ID" value="RUP48700.1"/>
    <property type="molecule type" value="Genomic_DNA"/>
</dbReference>
<dbReference type="InterPro" id="IPR054585">
    <property type="entry name" value="NDH2-like_C"/>
</dbReference>
<dbReference type="SMART" id="SM00054">
    <property type="entry name" value="EFh"/>
    <property type="match status" value="2"/>
</dbReference>
<keyword evidence="8" id="KW-0520">NAD</keyword>
<protein>
    <recommendedName>
        <fullName evidence="9">EF-hand domain-containing protein</fullName>
    </recommendedName>
</protein>
<evidence type="ECO:0000313" key="10">
    <source>
        <dbReference type="EMBL" id="RUP48700.1"/>
    </source>
</evidence>
<evidence type="ECO:0000256" key="4">
    <source>
        <dbReference type="ARBA" id="ARBA00022827"/>
    </source>
</evidence>
<dbReference type="SUPFAM" id="SSF51905">
    <property type="entry name" value="FAD/NAD(P)-binding domain"/>
    <property type="match status" value="1"/>
</dbReference>
<evidence type="ECO:0000259" key="9">
    <source>
        <dbReference type="PROSITE" id="PS50222"/>
    </source>
</evidence>
<dbReference type="CDD" id="cd00051">
    <property type="entry name" value="EFh"/>
    <property type="match status" value="1"/>
</dbReference>
<evidence type="ECO:0000256" key="3">
    <source>
        <dbReference type="ARBA" id="ARBA00022630"/>
    </source>
</evidence>
<dbReference type="PANTHER" id="PTHR43706">
    <property type="entry name" value="NADH DEHYDROGENASE"/>
    <property type="match status" value="1"/>
</dbReference>
<dbReference type="PANTHER" id="PTHR43706:SF50">
    <property type="entry name" value="NADH DEHYDROGENASE (UBIQUINONE)-RELATED"/>
    <property type="match status" value="1"/>
</dbReference>
<dbReference type="Pfam" id="PF13499">
    <property type="entry name" value="EF-hand_7"/>
    <property type="match status" value="1"/>
</dbReference>
<keyword evidence="5" id="KW-0106">Calcium</keyword>
<dbReference type="Pfam" id="PF07992">
    <property type="entry name" value="Pyr_redox_2"/>
    <property type="match status" value="1"/>
</dbReference>
<dbReference type="InterPro" id="IPR036188">
    <property type="entry name" value="FAD/NAD-bd_sf"/>
</dbReference>
<reference evidence="10 11" key="1">
    <citation type="journal article" date="2018" name="New Phytol.">
        <title>Phylogenomics of Endogonaceae and evolution of mycorrhizas within Mucoromycota.</title>
        <authorList>
            <person name="Chang Y."/>
            <person name="Desiro A."/>
            <person name="Na H."/>
            <person name="Sandor L."/>
            <person name="Lipzen A."/>
            <person name="Clum A."/>
            <person name="Barry K."/>
            <person name="Grigoriev I.V."/>
            <person name="Martin F.M."/>
            <person name="Stajich J.E."/>
            <person name="Smith M.E."/>
            <person name="Bonito G."/>
            <person name="Spatafora J.W."/>
        </authorList>
    </citation>
    <scope>NUCLEOTIDE SEQUENCE [LARGE SCALE GENOMIC DNA]</scope>
    <source>
        <strain evidence="10 11">GMNB39</strain>
    </source>
</reference>
<dbReference type="PROSITE" id="PS50222">
    <property type="entry name" value="EF_HAND_2"/>
    <property type="match status" value="2"/>
</dbReference>
<dbReference type="GO" id="GO:0003954">
    <property type="term" value="F:NADH dehydrogenase activity"/>
    <property type="evidence" value="ECO:0007669"/>
    <property type="project" value="InterPro"/>
</dbReference>
<proteinExistence type="inferred from homology"/>
<dbReference type="GO" id="GO:0005743">
    <property type="term" value="C:mitochondrial inner membrane"/>
    <property type="evidence" value="ECO:0007669"/>
    <property type="project" value="UniProtKB-SubCell"/>
</dbReference>
<gene>
    <name evidence="10" type="ORF">BC936DRAFT_144141</name>
</gene>
<dbReference type="InterPro" id="IPR011992">
    <property type="entry name" value="EF-hand-dom_pair"/>
</dbReference>
<keyword evidence="11" id="KW-1185">Reference proteome</keyword>
<feature type="domain" description="EF-hand" evidence="9">
    <location>
        <begin position="294"/>
        <end position="329"/>
    </location>
</feature>
<evidence type="ECO:0000256" key="6">
    <source>
        <dbReference type="ARBA" id="ARBA00022946"/>
    </source>
</evidence>
<evidence type="ECO:0000256" key="8">
    <source>
        <dbReference type="ARBA" id="ARBA00023027"/>
    </source>
</evidence>
<dbReference type="OrthoDB" id="3244603at2759"/>
<keyword evidence="7" id="KW-0560">Oxidoreductase</keyword>
<dbReference type="InterPro" id="IPR018247">
    <property type="entry name" value="EF_Hand_1_Ca_BS"/>
</dbReference>
<dbReference type="InterPro" id="IPR002048">
    <property type="entry name" value="EF_hand_dom"/>
</dbReference>
<dbReference type="Gene3D" id="3.50.50.100">
    <property type="match status" value="2"/>
</dbReference>
<evidence type="ECO:0000256" key="7">
    <source>
        <dbReference type="ARBA" id="ARBA00023002"/>
    </source>
</evidence>
<dbReference type="PROSITE" id="PS00018">
    <property type="entry name" value="EF_HAND_1"/>
    <property type="match status" value="2"/>
</dbReference>
<comment type="similarity">
    <text evidence="2">Belongs to the NADH dehydrogenase family.</text>
</comment>
<evidence type="ECO:0000256" key="5">
    <source>
        <dbReference type="ARBA" id="ARBA00022837"/>
    </source>
</evidence>
<evidence type="ECO:0000256" key="1">
    <source>
        <dbReference type="ARBA" id="ARBA00004137"/>
    </source>
</evidence>
<dbReference type="AlphaFoldDB" id="A0A433DCX6"/>
<dbReference type="InterPro" id="IPR023753">
    <property type="entry name" value="FAD/NAD-binding_dom"/>
</dbReference>
<keyword evidence="6" id="KW-0809">Transit peptide</keyword>